<dbReference type="Proteomes" id="UP000007752">
    <property type="component" value="Chromosome 10"/>
</dbReference>
<proteinExistence type="predicted"/>
<organism evidence="2">
    <name type="scientific">Oryza sativa subsp. japonica</name>
    <name type="common">Rice</name>
    <dbReference type="NCBI Taxonomy" id="39947"/>
    <lineage>
        <taxon>Eukaryota</taxon>
        <taxon>Viridiplantae</taxon>
        <taxon>Streptophyta</taxon>
        <taxon>Embryophyta</taxon>
        <taxon>Tracheophyta</taxon>
        <taxon>Spermatophyta</taxon>
        <taxon>Magnoliopsida</taxon>
        <taxon>Liliopsida</taxon>
        <taxon>Poales</taxon>
        <taxon>Poaceae</taxon>
        <taxon>BOP clade</taxon>
        <taxon>Oryzoideae</taxon>
        <taxon>Oryzeae</taxon>
        <taxon>Oryzinae</taxon>
        <taxon>Oryza</taxon>
        <taxon>Oryza sativa</taxon>
    </lineage>
</organism>
<gene>
    <name evidence="2" type="ORF">OsJ_31325</name>
</gene>
<reference evidence="2" key="1">
    <citation type="journal article" date="2005" name="PLoS Biol.">
        <title>The genomes of Oryza sativa: a history of duplications.</title>
        <authorList>
            <person name="Yu J."/>
            <person name="Wang J."/>
            <person name="Lin W."/>
            <person name="Li S."/>
            <person name="Li H."/>
            <person name="Zhou J."/>
            <person name="Ni P."/>
            <person name="Dong W."/>
            <person name="Hu S."/>
            <person name="Zeng C."/>
            <person name="Zhang J."/>
            <person name="Zhang Y."/>
            <person name="Li R."/>
            <person name="Xu Z."/>
            <person name="Li S."/>
            <person name="Li X."/>
            <person name="Zheng H."/>
            <person name="Cong L."/>
            <person name="Lin L."/>
            <person name="Yin J."/>
            <person name="Geng J."/>
            <person name="Li G."/>
            <person name="Shi J."/>
            <person name="Liu J."/>
            <person name="Lv H."/>
            <person name="Li J."/>
            <person name="Wang J."/>
            <person name="Deng Y."/>
            <person name="Ran L."/>
            <person name="Shi X."/>
            <person name="Wang X."/>
            <person name="Wu Q."/>
            <person name="Li C."/>
            <person name="Ren X."/>
            <person name="Wang J."/>
            <person name="Wang X."/>
            <person name="Li D."/>
            <person name="Liu D."/>
            <person name="Zhang X."/>
            <person name="Ji Z."/>
            <person name="Zhao W."/>
            <person name="Sun Y."/>
            <person name="Zhang Z."/>
            <person name="Bao J."/>
            <person name="Han Y."/>
            <person name="Dong L."/>
            <person name="Ji J."/>
            <person name="Chen P."/>
            <person name="Wu S."/>
            <person name="Liu J."/>
            <person name="Xiao Y."/>
            <person name="Bu D."/>
            <person name="Tan J."/>
            <person name="Yang L."/>
            <person name="Ye C."/>
            <person name="Zhang J."/>
            <person name="Xu J."/>
            <person name="Zhou Y."/>
            <person name="Yu Y."/>
            <person name="Zhang B."/>
            <person name="Zhuang S."/>
            <person name="Wei H."/>
            <person name="Liu B."/>
            <person name="Lei M."/>
            <person name="Yu H."/>
            <person name="Li Y."/>
            <person name="Xu H."/>
            <person name="Wei S."/>
            <person name="He X."/>
            <person name="Fang L."/>
            <person name="Zhang Z."/>
            <person name="Zhang Y."/>
            <person name="Huang X."/>
            <person name="Su Z."/>
            <person name="Tong W."/>
            <person name="Li J."/>
            <person name="Tong Z."/>
            <person name="Li S."/>
            <person name="Ye J."/>
            <person name="Wang L."/>
            <person name="Fang L."/>
            <person name="Lei T."/>
            <person name="Chen C."/>
            <person name="Chen H."/>
            <person name="Xu Z."/>
            <person name="Li H."/>
            <person name="Huang H."/>
            <person name="Zhang F."/>
            <person name="Xu H."/>
            <person name="Li N."/>
            <person name="Zhao C."/>
            <person name="Li S."/>
            <person name="Dong L."/>
            <person name="Huang Y."/>
            <person name="Li L."/>
            <person name="Xi Y."/>
            <person name="Qi Q."/>
            <person name="Li W."/>
            <person name="Zhang B."/>
            <person name="Hu W."/>
            <person name="Zhang Y."/>
            <person name="Tian X."/>
            <person name="Jiao Y."/>
            <person name="Liang X."/>
            <person name="Jin J."/>
            <person name="Gao L."/>
            <person name="Zheng W."/>
            <person name="Hao B."/>
            <person name="Liu S."/>
            <person name="Wang W."/>
            <person name="Yuan L."/>
            <person name="Cao M."/>
            <person name="McDermott J."/>
            <person name="Samudrala R."/>
            <person name="Wang J."/>
            <person name="Wong G.K."/>
            <person name="Yang H."/>
        </authorList>
    </citation>
    <scope>NUCLEOTIDE SEQUENCE [LARGE SCALE GENOMIC DNA]</scope>
</reference>
<protein>
    <submittedName>
        <fullName evidence="2">Uncharacterized protein</fullName>
    </submittedName>
</protein>
<dbReference type="AlphaFoldDB" id="B9G5H3"/>
<sequence>MGPREGSMLMGGGRRWRPPFWREGRRRWSGVPDPSSSAPSPPLPALTLPGKGTTTRGGGDGDSVFRTPPAAGYGINRRRPPW</sequence>
<dbReference type="EMBL" id="CM000147">
    <property type="protein sequence ID" value="EEE50870.1"/>
    <property type="molecule type" value="Genomic_DNA"/>
</dbReference>
<feature type="compositionally biased region" description="Low complexity" evidence="1">
    <location>
        <begin position="45"/>
        <end position="54"/>
    </location>
</feature>
<evidence type="ECO:0000256" key="1">
    <source>
        <dbReference type="SAM" id="MobiDB-lite"/>
    </source>
</evidence>
<name>B9G5H3_ORYSJ</name>
<feature type="region of interest" description="Disordered" evidence="1">
    <location>
        <begin position="1"/>
        <end position="82"/>
    </location>
</feature>
<accession>B9G5H3</accession>
<reference evidence="2" key="2">
    <citation type="submission" date="2008-12" db="EMBL/GenBank/DDBJ databases">
        <title>Improved gene annotation of the rice (Oryza sativa) genomes.</title>
        <authorList>
            <person name="Wang J."/>
            <person name="Li R."/>
            <person name="Fan W."/>
            <person name="Huang Q."/>
            <person name="Zhang J."/>
            <person name="Zhou Y."/>
            <person name="Hu Y."/>
            <person name="Zi S."/>
            <person name="Li J."/>
            <person name="Ni P."/>
            <person name="Zheng H."/>
            <person name="Zhang Y."/>
            <person name="Zhao M."/>
            <person name="Hao Q."/>
            <person name="McDermott J."/>
            <person name="Samudrala R."/>
            <person name="Kristiansen K."/>
            <person name="Wong G.K.-S."/>
        </authorList>
    </citation>
    <scope>NUCLEOTIDE SEQUENCE</scope>
</reference>
<evidence type="ECO:0000313" key="2">
    <source>
        <dbReference type="EMBL" id="EEE50870.1"/>
    </source>
</evidence>